<keyword evidence="1 4" id="KW-0663">Pyridoxal phosphate</keyword>
<evidence type="ECO:0000256" key="5">
    <source>
        <dbReference type="RuleBase" id="RU004508"/>
    </source>
</evidence>
<dbReference type="InterPro" id="IPR015424">
    <property type="entry name" value="PyrdxlP-dep_Trfase"/>
</dbReference>
<dbReference type="PIRSF" id="PIRSF000390">
    <property type="entry name" value="PLP_StrS"/>
    <property type="match status" value="1"/>
</dbReference>
<dbReference type="PANTHER" id="PTHR30244:SF36">
    <property type="entry name" value="3-OXO-GLUCOSE-6-PHOSPHATE:GLUTAMATE AMINOTRANSFERASE"/>
    <property type="match status" value="1"/>
</dbReference>
<dbReference type="Proteomes" id="UP001143480">
    <property type="component" value="Unassembled WGS sequence"/>
</dbReference>
<protein>
    <submittedName>
        <fullName evidence="6">Erythromycin biosynthesis sensory transduction protein EryC1</fullName>
    </submittedName>
</protein>
<evidence type="ECO:0000256" key="3">
    <source>
        <dbReference type="PIRSR" id="PIRSR000390-1"/>
    </source>
</evidence>
<dbReference type="GO" id="GO:0000271">
    <property type="term" value="P:polysaccharide biosynthetic process"/>
    <property type="evidence" value="ECO:0007669"/>
    <property type="project" value="TreeGrafter"/>
</dbReference>
<evidence type="ECO:0000256" key="1">
    <source>
        <dbReference type="ARBA" id="ARBA00022898"/>
    </source>
</evidence>
<dbReference type="Gene3D" id="3.40.640.10">
    <property type="entry name" value="Type I PLP-dependent aspartate aminotransferase-like (Major domain)"/>
    <property type="match status" value="1"/>
</dbReference>
<gene>
    <name evidence="6" type="ORF">GCM10017581_038940</name>
</gene>
<keyword evidence="7" id="KW-1185">Reference proteome</keyword>
<comment type="similarity">
    <text evidence="2 5">Belongs to the DegT/DnrJ/EryC1 family.</text>
</comment>
<accession>A0A9W6KJK2</accession>
<feature type="modified residue" description="N6-(pyridoxal phosphate)lysine" evidence="4">
    <location>
        <position position="189"/>
    </location>
</feature>
<dbReference type="PANTHER" id="PTHR30244">
    <property type="entry name" value="TRANSAMINASE"/>
    <property type="match status" value="1"/>
</dbReference>
<dbReference type="SUPFAM" id="SSF53383">
    <property type="entry name" value="PLP-dependent transferases"/>
    <property type="match status" value="1"/>
</dbReference>
<dbReference type="InterPro" id="IPR015421">
    <property type="entry name" value="PyrdxlP-dep_Trfase_major"/>
</dbReference>
<organism evidence="6 7">
    <name type="scientific">Dactylosporangium matsuzakiense</name>
    <dbReference type="NCBI Taxonomy" id="53360"/>
    <lineage>
        <taxon>Bacteria</taxon>
        <taxon>Bacillati</taxon>
        <taxon>Actinomycetota</taxon>
        <taxon>Actinomycetes</taxon>
        <taxon>Micromonosporales</taxon>
        <taxon>Micromonosporaceae</taxon>
        <taxon>Dactylosporangium</taxon>
    </lineage>
</organism>
<evidence type="ECO:0000313" key="6">
    <source>
        <dbReference type="EMBL" id="GLL02152.1"/>
    </source>
</evidence>
<reference evidence="6" key="1">
    <citation type="journal article" date="2014" name="Int. J. Syst. Evol. Microbiol.">
        <title>Complete genome sequence of Corynebacterium casei LMG S-19264T (=DSM 44701T), isolated from a smear-ripened cheese.</title>
        <authorList>
            <consortium name="US DOE Joint Genome Institute (JGI-PGF)"/>
            <person name="Walter F."/>
            <person name="Albersmeier A."/>
            <person name="Kalinowski J."/>
            <person name="Ruckert C."/>
        </authorList>
    </citation>
    <scope>NUCLEOTIDE SEQUENCE</scope>
    <source>
        <strain evidence="6">VKM Ac-1321</strain>
    </source>
</reference>
<proteinExistence type="inferred from homology"/>
<dbReference type="InterPro" id="IPR015422">
    <property type="entry name" value="PyrdxlP-dep_Trfase_small"/>
</dbReference>
<dbReference type="CDD" id="cd00616">
    <property type="entry name" value="AHBA_syn"/>
    <property type="match status" value="1"/>
</dbReference>
<dbReference type="GO" id="GO:0030170">
    <property type="term" value="F:pyridoxal phosphate binding"/>
    <property type="evidence" value="ECO:0007669"/>
    <property type="project" value="TreeGrafter"/>
</dbReference>
<reference evidence="6" key="2">
    <citation type="submission" date="2023-01" db="EMBL/GenBank/DDBJ databases">
        <authorList>
            <person name="Sun Q."/>
            <person name="Evtushenko L."/>
        </authorList>
    </citation>
    <scope>NUCLEOTIDE SEQUENCE</scope>
    <source>
        <strain evidence="6">VKM Ac-1321</strain>
    </source>
</reference>
<feature type="active site" description="Proton acceptor" evidence="3">
    <location>
        <position position="189"/>
    </location>
</feature>
<dbReference type="GO" id="GO:0008483">
    <property type="term" value="F:transaminase activity"/>
    <property type="evidence" value="ECO:0007669"/>
    <property type="project" value="TreeGrafter"/>
</dbReference>
<evidence type="ECO:0000256" key="4">
    <source>
        <dbReference type="PIRSR" id="PIRSR000390-2"/>
    </source>
</evidence>
<comment type="caution">
    <text evidence="6">The sequence shown here is derived from an EMBL/GenBank/DDBJ whole genome shotgun (WGS) entry which is preliminary data.</text>
</comment>
<dbReference type="Gene3D" id="3.90.1150.10">
    <property type="entry name" value="Aspartate Aminotransferase, domain 1"/>
    <property type="match status" value="1"/>
</dbReference>
<dbReference type="AlphaFoldDB" id="A0A9W6KJK2"/>
<dbReference type="RefSeq" id="WP_271189237.1">
    <property type="nucleotide sequence ID" value="NZ_BSFP01000021.1"/>
</dbReference>
<evidence type="ECO:0000313" key="7">
    <source>
        <dbReference type="Proteomes" id="UP001143480"/>
    </source>
</evidence>
<dbReference type="EMBL" id="BSFP01000021">
    <property type="protein sequence ID" value="GLL02152.1"/>
    <property type="molecule type" value="Genomic_DNA"/>
</dbReference>
<dbReference type="Pfam" id="PF01041">
    <property type="entry name" value="DegT_DnrJ_EryC1"/>
    <property type="match status" value="1"/>
</dbReference>
<dbReference type="InterPro" id="IPR000653">
    <property type="entry name" value="DegT/StrS_aminotransferase"/>
</dbReference>
<sequence length="374" mass="40570">MGGWRVPRYDYPGQYPGLAGSLLPQIERLLLDGDYILGDAVSRFERDLADFLGAHAVVGVGSGTDALTLALDALGIGPGDEVITVANSFYSTASAVARVGATPVLVDCRADNYLIDLDAAAAAVGPRTKALLVVHLYGQAVDMAAAGELARRHGLLLVEDCAQAIGAHSGASRVGTDSDAGCWSFAPSKNLAAAGDGGAISLRDDRHSEQLRMLRHFGQAAQNDHRMLGYNSRLDSIQALVLAHKLPHLEDWNRQRSQVAHQYRTMLGDLPLRFQQCHDDKEHVYHLFQIETERRDQLMAHLRADGVDAVVRYPVPLHLQPAFQGVARTGQRPEVSERLAQQTLCLPLFPSITQEQIDLACGSVTRFFETAHGA</sequence>
<name>A0A9W6KJK2_9ACTN</name>
<evidence type="ECO:0000256" key="2">
    <source>
        <dbReference type="ARBA" id="ARBA00037999"/>
    </source>
</evidence>